<name>A0A4U1F9T1_MONMO</name>
<dbReference type="EMBL" id="RWIC01000277">
    <property type="protein sequence ID" value="TKC46341.1"/>
    <property type="molecule type" value="Genomic_DNA"/>
</dbReference>
<organism evidence="2 3">
    <name type="scientific">Monodon monoceros</name>
    <name type="common">Narwhal</name>
    <name type="synonym">Ceratodon monodon</name>
    <dbReference type="NCBI Taxonomy" id="40151"/>
    <lineage>
        <taxon>Eukaryota</taxon>
        <taxon>Metazoa</taxon>
        <taxon>Chordata</taxon>
        <taxon>Craniata</taxon>
        <taxon>Vertebrata</taxon>
        <taxon>Euteleostomi</taxon>
        <taxon>Mammalia</taxon>
        <taxon>Eutheria</taxon>
        <taxon>Laurasiatheria</taxon>
        <taxon>Artiodactyla</taxon>
        <taxon>Whippomorpha</taxon>
        <taxon>Cetacea</taxon>
        <taxon>Odontoceti</taxon>
        <taxon>Monodontidae</taxon>
        <taxon>Monodon</taxon>
    </lineage>
</organism>
<comment type="caution">
    <text evidence="2">The sequence shown here is derived from an EMBL/GenBank/DDBJ whole genome shotgun (WGS) entry which is preliminary data.</text>
</comment>
<proteinExistence type="predicted"/>
<evidence type="ECO:0000256" key="1">
    <source>
        <dbReference type="SAM" id="MobiDB-lite"/>
    </source>
</evidence>
<dbReference type="Proteomes" id="UP000308365">
    <property type="component" value="Unassembled WGS sequence"/>
</dbReference>
<sequence>MQRDCLLNTAGDTRDCRLRRSVQVLVGGATERPPRERWKSGHHVLCIRKTYLCGLEMCGLRSLSAHPRRLREDIGATQGGRSGVYGHMRPAESAAEGTTVQDTWLPVDKTDTMAARIEFPVGKQSDKG</sequence>
<dbReference type="AlphaFoldDB" id="A0A4U1F9T1"/>
<evidence type="ECO:0000313" key="2">
    <source>
        <dbReference type="EMBL" id="TKC46341.1"/>
    </source>
</evidence>
<evidence type="ECO:0000313" key="3">
    <source>
        <dbReference type="Proteomes" id="UP000308365"/>
    </source>
</evidence>
<feature type="region of interest" description="Disordered" evidence="1">
    <location>
        <begin position="75"/>
        <end position="99"/>
    </location>
</feature>
<reference evidence="3" key="1">
    <citation type="journal article" date="2019" name="IScience">
        <title>Narwhal Genome Reveals Long-Term Low Genetic Diversity despite Current Large Abundance Size.</title>
        <authorList>
            <person name="Westbury M.V."/>
            <person name="Petersen B."/>
            <person name="Garde E."/>
            <person name="Heide-Jorgensen M.P."/>
            <person name="Lorenzen E.D."/>
        </authorList>
    </citation>
    <scope>NUCLEOTIDE SEQUENCE [LARGE SCALE GENOMIC DNA]</scope>
</reference>
<gene>
    <name evidence="2" type="ORF">EI555_014196</name>
</gene>
<accession>A0A4U1F9T1</accession>
<protein>
    <submittedName>
        <fullName evidence="2">Uncharacterized protein</fullName>
    </submittedName>
</protein>